<dbReference type="SMART" id="SM00220">
    <property type="entry name" value="S_TKc"/>
    <property type="match status" value="1"/>
</dbReference>
<dbReference type="SUPFAM" id="SSF56112">
    <property type="entry name" value="Protein kinase-like (PK-like)"/>
    <property type="match status" value="1"/>
</dbReference>
<keyword evidence="4" id="KW-0547">Nucleotide-binding</keyword>
<protein>
    <recommendedName>
        <fullName evidence="9">mitogen-activated protein kinase kinase</fullName>
        <ecNumber evidence="9">2.7.12.2</ecNumber>
    </recommendedName>
</protein>
<dbReference type="GO" id="GO:0006950">
    <property type="term" value="P:response to stress"/>
    <property type="evidence" value="ECO:0007669"/>
    <property type="project" value="UniProtKB-ARBA"/>
</dbReference>
<dbReference type="PANTHER" id="PTHR47238:SF2">
    <property type="entry name" value="DUAL SPECIFICITY MITOGEN-ACTIVATED PROTEIN KINASE KINASE HEMIPTEROUS"/>
    <property type="match status" value="1"/>
</dbReference>
<evidence type="ECO:0000256" key="2">
    <source>
        <dbReference type="ARBA" id="ARBA00022553"/>
    </source>
</evidence>
<evidence type="ECO:0000256" key="8">
    <source>
        <dbReference type="ARBA" id="ARBA00038035"/>
    </source>
</evidence>
<evidence type="ECO:0000256" key="12">
    <source>
        <dbReference type="ARBA" id="ARBA00051693"/>
    </source>
</evidence>
<dbReference type="InterPro" id="IPR052468">
    <property type="entry name" value="Dual_spec_MAPK_kinase"/>
</dbReference>
<sequence>MERQSEPYNFFITPLQQKISALRKWKIFNKHRSTSTEPKESTRRPKKFPPGCLSTPVPRRNMSSQPNSIPLRPRMTFPSHRDPMTMNNHRNLNEVEQNQRYEEIKANSGVIEIGGVRYEGVKVEELFLIGELGSGTCGNVTKRRFHNHSIAVKEMRNTDDHEEKKRVYMDLYVIRKSNDCEYIVKCHGYIITYDHLYICMELMATCLEKLMAKLKSGLPEEIIGKVTVSVVKALNYLKETHQIMHRDVKPSNILIDWLGNIKLCDFGISGQLIDSKASTMSTGCAAYLAPERINRTPDYDVRADIWSLGITLVHLARGKYPYECNSPFEVMLKIREESPPLLRPNEGFSAQFCDFVDKCLQKNPENRPKYHKLAEHEFFQIHENSEVDVAEWYASVDGEI</sequence>
<keyword evidence="1" id="KW-0723">Serine/threonine-protein kinase</keyword>
<dbReference type="Proteomes" id="UP000887540">
    <property type="component" value="Unplaced"/>
</dbReference>
<evidence type="ECO:0000256" key="10">
    <source>
        <dbReference type="ARBA" id="ARBA00049014"/>
    </source>
</evidence>
<keyword evidence="7" id="KW-0829">Tyrosine-protein kinase</keyword>
<reference evidence="16" key="1">
    <citation type="submission" date="2022-11" db="UniProtKB">
        <authorList>
            <consortium name="WormBaseParasite"/>
        </authorList>
    </citation>
    <scope>IDENTIFICATION</scope>
</reference>
<proteinExistence type="inferred from homology"/>
<dbReference type="InterPro" id="IPR008271">
    <property type="entry name" value="Ser/Thr_kinase_AS"/>
</dbReference>
<dbReference type="WBParaSite" id="ACRNAN_scaffold3570.g20077.t1">
    <property type="protein sequence ID" value="ACRNAN_scaffold3570.g20077.t1"/>
    <property type="gene ID" value="ACRNAN_scaffold3570.g20077"/>
</dbReference>
<dbReference type="InterPro" id="IPR000719">
    <property type="entry name" value="Prot_kinase_dom"/>
</dbReference>
<dbReference type="FunFam" id="3.30.200.20:FF:000040">
    <property type="entry name" value="Dual specificity mitogen-activated protein kinase kinase"/>
    <property type="match status" value="1"/>
</dbReference>
<dbReference type="PROSITE" id="PS50011">
    <property type="entry name" value="PROTEIN_KINASE_DOM"/>
    <property type="match status" value="1"/>
</dbReference>
<evidence type="ECO:0000256" key="7">
    <source>
        <dbReference type="ARBA" id="ARBA00023137"/>
    </source>
</evidence>
<dbReference type="GO" id="GO:0004713">
    <property type="term" value="F:protein tyrosine kinase activity"/>
    <property type="evidence" value="ECO:0007669"/>
    <property type="project" value="UniProtKB-KW"/>
</dbReference>
<dbReference type="EC" id="2.7.12.2" evidence="9"/>
<feature type="region of interest" description="Disordered" evidence="13">
    <location>
        <begin position="31"/>
        <end position="75"/>
    </location>
</feature>
<evidence type="ECO:0000256" key="11">
    <source>
        <dbReference type="ARBA" id="ARBA00049299"/>
    </source>
</evidence>
<dbReference type="GO" id="GO:0005524">
    <property type="term" value="F:ATP binding"/>
    <property type="evidence" value="ECO:0007669"/>
    <property type="project" value="UniProtKB-KW"/>
</dbReference>
<dbReference type="Gene3D" id="3.30.200.20">
    <property type="entry name" value="Phosphorylase Kinase, domain 1"/>
    <property type="match status" value="1"/>
</dbReference>
<name>A0A914DR37_9BILA</name>
<evidence type="ECO:0000313" key="16">
    <source>
        <dbReference type="WBParaSite" id="ACRNAN_scaffold3570.g20077.t1"/>
    </source>
</evidence>
<dbReference type="PROSITE" id="PS00108">
    <property type="entry name" value="PROTEIN_KINASE_ST"/>
    <property type="match status" value="1"/>
</dbReference>
<evidence type="ECO:0000256" key="4">
    <source>
        <dbReference type="ARBA" id="ARBA00022741"/>
    </source>
</evidence>
<dbReference type="InterPro" id="IPR011009">
    <property type="entry name" value="Kinase-like_dom_sf"/>
</dbReference>
<feature type="domain" description="Protein kinase" evidence="14">
    <location>
        <begin position="126"/>
        <end position="379"/>
    </location>
</feature>
<dbReference type="AlphaFoldDB" id="A0A914DR37"/>
<dbReference type="GO" id="GO:0004708">
    <property type="term" value="F:MAP kinase kinase activity"/>
    <property type="evidence" value="ECO:0007669"/>
    <property type="project" value="UniProtKB-EC"/>
</dbReference>
<accession>A0A914DR37</accession>
<comment type="catalytic activity">
    <reaction evidence="12">
        <text>L-tyrosyl-[protein] + ATP = O-phospho-L-tyrosyl-[protein] + ADP + H(+)</text>
        <dbReference type="Rhea" id="RHEA:10596"/>
        <dbReference type="Rhea" id="RHEA-COMP:10136"/>
        <dbReference type="Rhea" id="RHEA-COMP:20101"/>
        <dbReference type="ChEBI" id="CHEBI:15378"/>
        <dbReference type="ChEBI" id="CHEBI:30616"/>
        <dbReference type="ChEBI" id="CHEBI:46858"/>
        <dbReference type="ChEBI" id="CHEBI:61978"/>
        <dbReference type="ChEBI" id="CHEBI:456216"/>
        <dbReference type="EC" id="2.7.12.2"/>
    </reaction>
</comment>
<dbReference type="FunFam" id="1.10.510.10:FF:000432">
    <property type="entry name" value="mitogen-activated protein kinase kinase 3"/>
    <property type="match status" value="1"/>
</dbReference>
<comment type="catalytic activity">
    <reaction evidence="11">
        <text>L-threonyl-[protein] + ATP = O-phospho-L-threonyl-[protein] + ADP + H(+)</text>
        <dbReference type="Rhea" id="RHEA:46608"/>
        <dbReference type="Rhea" id="RHEA-COMP:11060"/>
        <dbReference type="Rhea" id="RHEA-COMP:11605"/>
        <dbReference type="ChEBI" id="CHEBI:15378"/>
        <dbReference type="ChEBI" id="CHEBI:30013"/>
        <dbReference type="ChEBI" id="CHEBI:30616"/>
        <dbReference type="ChEBI" id="CHEBI:61977"/>
        <dbReference type="ChEBI" id="CHEBI:456216"/>
        <dbReference type="EC" id="2.7.12.2"/>
    </reaction>
</comment>
<evidence type="ECO:0000256" key="6">
    <source>
        <dbReference type="ARBA" id="ARBA00022840"/>
    </source>
</evidence>
<keyword evidence="6" id="KW-0067">ATP-binding</keyword>
<evidence type="ECO:0000256" key="3">
    <source>
        <dbReference type="ARBA" id="ARBA00022679"/>
    </source>
</evidence>
<keyword evidence="15" id="KW-1185">Reference proteome</keyword>
<evidence type="ECO:0000259" key="14">
    <source>
        <dbReference type="PROSITE" id="PS50011"/>
    </source>
</evidence>
<keyword evidence="5" id="KW-0418">Kinase</keyword>
<dbReference type="Pfam" id="PF00069">
    <property type="entry name" value="Pkinase"/>
    <property type="match status" value="1"/>
</dbReference>
<dbReference type="PANTHER" id="PTHR47238">
    <property type="entry name" value="MITOGEN-ACTIVATED PROTEIN KINASE KINASE 5"/>
    <property type="match status" value="1"/>
</dbReference>
<keyword evidence="3" id="KW-0808">Transferase</keyword>
<evidence type="ECO:0000256" key="9">
    <source>
        <dbReference type="ARBA" id="ARBA00038999"/>
    </source>
</evidence>
<evidence type="ECO:0000256" key="5">
    <source>
        <dbReference type="ARBA" id="ARBA00022777"/>
    </source>
</evidence>
<evidence type="ECO:0000256" key="13">
    <source>
        <dbReference type="SAM" id="MobiDB-lite"/>
    </source>
</evidence>
<dbReference type="GO" id="GO:0004674">
    <property type="term" value="F:protein serine/threonine kinase activity"/>
    <property type="evidence" value="ECO:0007669"/>
    <property type="project" value="UniProtKB-KW"/>
</dbReference>
<comment type="similarity">
    <text evidence="8">Belongs to the protein kinase superfamily. STE Ser/Thr protein kinase family. MAP kinase kinase subfamily.</text>
</comment>
<evidence type="ECO:0000313" key="15">
    <source>
        <dbReference type="Proteomes" id="UP000887540"/>
    </source>
</evidence>
<organism evidence="15 16">
    <name type="scientific">Acrobeloides nanus</name>
    <dbReference type="NCBI Taxonomy" id="290746"/>
    <lineage>
        <taxon>Eukaryota</taxon>
        <taxon>Metazoa</taxon>
        <taxon>Ecdysozoa</taxon>
        <taxon>Nematoda</taxon>
        <taxon>Chromadorea</taxon>
        <taxon>Rhabditida</taxon>
        <taxon>Tylenchina</taxon>
        <taxon>Cephalobomorpha</taxon>
        <taxon>Cephaloboidea</taxon>
        <taxon>Cephalobidae</taxon>
        <taxon>Acrobeloides</taxon>
    </lineage>
</organism>
<dbReference type="Gene3D" id="1.10.510.10">
    <property type="entry name" value="Transferase(Phosphotransferase) domain 1"/>
    <property type="match status" value="1"/>
</dbReference>
<keyword evidence="2" id="KW-0597">Phosphoprotein</keyword>
<evidence type="ECO:0000256" key="1">
    <source>
        <dbReference type="ARBA" id="ARBA00022527"/>
    </source>
</evidence>
<comment type="catalytic activity">
    <reaction evidence="10">
        <text>L-seryl-[protein] + ATP = O-phospho-L-seryl-[protein] + ADP + H(+)</text>
        <dbReference type="Rhea" id="RHEA:17989"/>
        <dbReference type="Rhea" id="RHEA-COMP:9863"/>
        <dbReference type="Rhea" id="RHEA-COMP:11604"/>
        <dbReference type="ChEBI" id="CHEBI:15378"/>
        <dbReference type="ChEBI" id="CHEBI:29999"/>
        <dbReference type="ChEBI" id="CHEBI:30616"/>
        <dbReference type="ChEBI" id="CHEBI:83421"/>
        <dbReference type="ChEBI" id="CHEBI:456216"/>
        <dbReference type="EC" id="2.7.12.2"/>
    </reaction>
</comment>